<sequence length="228" mass="26730">MTQIAVKSPKRKSDRFMQLNGLMKVVYQAGEWVIKLVYANVLWLIFTLLGLGIFGIMPATVGLFTLLRQWIMGNETESALQIYWNSFRREFFKANLFGLLFLVVGYILRIDIIYFKTSSHFLFQALLIVMFCLGVLYFITLLNFFPVYVHFEISFFAYFKYALLIGISQLSSTLMMILGCIVIFCLYWYFSGLIPLLCVSLFSLNLMWFGYRSFKKIEYEQQAMTTRI</sequence>
<feature type="transmembrane region" description="Helical" evidence="1">
    <location>
        <begin position="121"/>
        <end position="149"/>
    </location>
</feature>
<feature type="transmembrane region" description="Helical" evidence="1">
    <location>
        <begin position="190"/>
        <end position="211"/>
    </location>
</feature>
<comment type="caution">
    <text evidence="2">The sequence shown here is derived from an EMBL/GenBank/DDBJ whole genome shotgun (WGS) entry which is preliminary data.</text>
</comment>
<keyword evidence="1" id="KW-0812">Transmembrane</keyword>
<protein>
    <recommendedName>
        <fullName evidence="4">DUF624 domain-containing protein</fullName>
    </recommendedName>
</protein>
<evidence type="ECO:0000313" key="3">
    <source>
        <dbReference type="Proteomes" id="UP000679950"/>
    </source>
</evidence>
<keyword evidence="1" id="KW-0472">Membrane</keyword>
<feature type="transmembrane region" description="Helical" evidence="1">
    <location>
        <begin position="41"/>
        <end position="67"/>
    </location>
</feature>
<name>A0ABQ4KDM3_9BACI</name>
<reference evidence="2 3" key="1">
    <citation type="submission" date="2021-03" db="EMBL/GenBank/DDBJ databases">
        <title>Antimicrobial resistance genes in bacteria isolated from Japanese honey, and their potential for conferring macrolide and lincosamide resistance in the American foulbrood pathogen Paenibacillus larvae.</title>
        <authorList>
            <person name="Okamoto M."/>
            <person name="Kumagai M."/>
            <person name="Kanamori H."/>
            <person name="Takamatsu D."/>
        </authorList>
    </citation>
    <scope>NUCLEOTIDE SEQUENCE [LARGE SCALE GENOMIC DNA]</scope>
    <source>
        <strain evidence="2 3">J8TS2</strain>
    </source>
</reference>
<dbReference type="EMBL" id="BORB01000002">
    <property type="protein sequence ID" value="GIN55987.1"/>
    <property type="molecule type" value="Genomic_DNA"/>
</dbReference>
<accession>A0ABQ4KDM3</accession>
<dbReference type="Pfam" id="PF04854">
    <property type="entry name" value="DUF624"/>
    <property type="match status" value="1"/>
</dbReference>
<feature type="transmembrane region" description="Helical" evidence="1">
    <location>
        <begin position="96"/>
        <end position="115"/>
    </location>
</feature>
<keyword evidence="1" id="KW-1133">Transmembrane helix</keyword>
<evidence type="ECO:0000313" key="2">
    <source>
        <dbReference type="EMBL" id="GIN55987.1"/>
    </source>
</evidence>
<proteinExistence type="predicted"/>
<organism evidence="2 3">
    <name type="scientific">Lederbergia ruris</name>
    <dbReference type="NCBI Taxonomy" id="217495"/>
    <lineage>
        <taxon>Bacteria</taxon>
        <taxon>Bacillati</taxon>
        <taxon>Bacillota</taxon>
        <taxon>Bacilli</taxon>
        <taxon>Bacillales</taxon>
        <taxon>Bacillaceae</taxon>
        <taxon>Lederbergia</taxon>
    </lineage>
</organism>
<gene>
    <name evidence="2" type="primary">yteU_1</name>
    <name evidence="2" type="ORF">J8TS2_03060</name>
</gene>
<feature type="transmembrane region" description="Helical" evidence="1">
    <location>
        <begin position="161"/>
        <end position="184"/>
    </location>
</feature>
<dbReference type="Proteomes" id="UP000679950">
    <property type="component" value="Unassembled WGS sequence"/>
</dbReference>
<dbReference type="InterPro" id="IPR006938">
    <property type="entry name" value="DUF624"/>
</dbReference>
<keyword evidence="3" id="KW-1185">Reference proteome</keyword>
<evidence type="ECO:0000256" key="1">
    <source>
        <dbReference type="SAM" id="Phobius"/>
    </source>
</evidence>
<evidence type="ECO:0008006" key="4">
    <source>
        <dbReference type="Google" id="ProtNLM"/>
    </source>
</evidence>